<dbReference type="WBParaSite" id="PSAMB.scaffold6169size10028.g28053.t1">
    <property type="protein sequence ID" value="PSAMB.scaffold6169size10028.g28053.t1"/>
    <property type="gene ID" value="PSAMB.scaffold6169size10028.g28053"/>
</dbReference>
<evidence type="ECO:0000256" key="1">
    <source>
        <dbReference type="SAM" id="SignalP"/>
    </source>
</evidence>
<evidence type="ECO:0000313" key="3">
    <source>
        <dbReference type="WBParaSite" id="PSAMB.scaffold6169size10028.g28053.t1"/>
    </source>
</evidence>
<proteinExistence type="predicted"/>
<dbReference type="PANTHER" id="PTHR33845">
    <property type="entry name" value="C2H2-TYPE DOMAIN-CONTAINING PROTEIN"/>
    <property type="match status" value="1"/>
</dbReference>
<reference evidence="3" key="1">
    <citation type="submission" date="2022-11" db="UniProtKB">
        <authorList>
            <consortium name="WormBaseParasite"/>
        </authorList>
    </citation>
    <scope>IDENTIFICATION</scope>
</reference>
<protein>
    <submittedName>
        <fullName evidence="3">Uncharacterized protein</fullName>
    </submittedName>
</protein>
<dbReference type="Proteomes" id="UP000887566">
    <property type="component" value="Unplaced"/>
</dbReference>
<accession>A0A914X280</accession>
<name>A0A914X280_9BILA</name>
<dbReference type="AlphaFoldDB" id="A0A914X280"/>
<keyword evidence="1" id="KW-0732">Signal</keyword>
<organism evidence="2 3">
    <name type="scientific">Plectus sambesii</name>
    <dbReference type="NCBI Taxonomy" id="2011161"/>
    <lineage>
        <taxon>Eukaryota</taxon>
        <taxon>Metazoa</taxon>
        <taxon>Ecdysozoa</taxon>
        <taxon>Nematoda</taxon>
        <taxon>Chromadorea</taxon>
        <taxon>Plectida</taxon>
        <taxon>Plectina</taxon>
        <taxon>Plectoidea</taxon>
        <taxon>Plectidae</taxon>
        <taxon>Plectus</taxon>
    </lineage>
</organism>
<feature type="signal peptide" evidence="1">
    <location>
        <begin position="1"/>
        <end position="20"/>
    </location>
</feature>
<keyword evidence="2" id="KW-1185">Reference proteome</keyword>
<sequence>MVSTVAQMIILIMIVYDVWAQPRPNIGGQEFNRDKNNGYAFDKVVHPSAPYQLPTLRKDPPVTRSCSTRGAKGSTNEELCNIAQEQRCNEEDKEIAGGQVATDTKTKTRDDANECYFKHERLNPDGLEKNKRPDHSKVSTECDDELRSFEELADSQPLLDLHGAENNADLALIRGAAEFGNDFDDEADADTVVAILRNVLEDLKELKVEKIVFRSDNADCYKSSLLLGTINQMSQESGIFISRYAFSEAQAGKSSCDRMAAVVKRKLRDHIDQGNDVINGADFIKAMNSAAQINGMKFFGPS</sequence>
<feature type="chain" id="PRO_5037792585" evidence="1">
    <location>
        <begin position="21"/>
        <end position="302"/>
    </location>
</feature>
<dbReference type="PANTHER" id="PTHR33845:SF1">
    <property type="entry name" value="C2H2-TYPE DOMAIN-CONTAINING PROTEIN"/>
    <property type="match status" value="1"/>
</dbReference>
<evidence type="ECO:0000313" key="2">
    <source>
        <dbReference type="Proteomes" id="UP000887566"/>
    </source>
</evidence>